<reference evidence="1 2" key="1">
    <citation type="journal article" date="2015" name="Sci. Rep.">
        <title>The power of single molecule real-time sequencing technology in the de novo assembly of a eukaryotic genome.</title>
        <authorList>
            <person name="Sakai H."/>
            <person name="Naito K."/>
            <person name="Ogiso-Tanaka E."/>
            <person name="Takahashi Y."/>
            <person name="Iseki K."/>
            <person name="Muto C."/>
            <person name="Satou K."/>
            <person name="Teruya K."/>
            <person name="Shiroma A."/>
            <person name="Shimoji M."/>
            <person name="Hirano T."/>
            <person name="Itoh T."/>
            <person name="Kaga A."/>
            <person name="Tomooka N."/>
        </authorList>
    </citation>
    <scope>NUCLEOTIDE SEQUENCE [LARGE SCALE GENOMIC DNA]</scope>
    <source>
        <strain evidence="2">cv. Shumari</strain>
    </source>
</reference>
<evidence type="ECO:0000313" key="2">
    <source>
        <dbReference type="Proteomes" id="UP000291084"/>
    </source>
</evidence>
<gene>
    <name evidence="1" type="primary">Vigan.10G083100</name>
    <name evidence="1" type="ORF">VIGAN_10083100</name>
</gene>
<dbReference type="EMBL" id="AP015043">
    <property type="protein sequence ID" value="BAT99402.1"/>
    <property type="molecule type" value="Genomic_DNA"/>
</dbReference>
<proteinExistence type="predicted"/>
<dbReference type="AlphaFoldDB" id="A0A0S3T2D8"/>
<keyword evidence="2" id="KW-1185">Reference proteome</keyword>
<name>A0A0S3T2D8_PHAAN</name>
<protein>
    <submittedName>
        <fullName evidence="1">Uncharacterized protein</fullName>
    </submittedName>
</protein>
<organism evidence="1 2">
    <name type="scientific">Vigna angularis var. angularis</name>
    <dbReference type="NCBI Taxonomy" id="157739"/>
    <lineage>
        <taxon>Eukaryota</taxon>
        <taxon>Viridiplantae</taxon>
        <taxon>Streptophyta</taxon>
        <taxon>Embryophyta</taxon>
        <taxon>Tracheophyta</taxon>
        <taxon>Spermatophyta</taxon>
        <taxon>Magnoliopsida</taxon>
        <taxon>eudicotyledons</taxon>
        <taxon>Gunneridae</taxon>
        <taxon>Pentapetalae</taxon>
        <taxon>rosids</taxon>
        <taxon>fabids</taxon>
        <taxon>Fabales</taxon>
        <taxon>Fabaceae</taxon>
        <taxon>Papilionoideae</taxon>
        <taxon>50 kb inversion clade</taxon>
        <taxon>NPAAA clade</taxon>
        <taxon>indigoferoid/millettioid clade</taxon>
        <taxon>Phaseoleae</taxon>
        <taxon>Vigna</taxon>
    </lineage>
</organism>
<sequence length="76" mass="8386">MRREQDLQAIFHSSSSGLFLPSTPHGAHVHSLLTFTPSISVCFSQKLTAPSLCQLPSDSNFLSAYRPLQNQKNCPL</sequence>
<accession>A0A0S3T2D8</accession>
<dbReference type="Proteomes" id="UP000291084">
    <property type="component" value="Chromosome 10"/>
</dbReference>
<evidence type="ECO:0000313" key="1">
    <source>
        <dbReference type="EMBL" id="BAT99402.1"/>
    </source>
</evidence>